<sequence>MLDLLMRYPNLSQEELKSRPVPEMERLSTLYNADVGLYMLANKWMVDEKELRVIHYTLGPLKPWDWWTALLVKPVDLWQHTKQGPIIRQEFIVGPYETLCCQLKNRCCASFCCRLSFISHELQPAALLWFAIQSTLVSWRNISVCLLTVVISLGLALLIVPLQVLPWTRLLLMYEWTFTIFFLLFGGNQRHATSYNTAVLYYGLGMAFLAIAVPSLPFLCGIIALFVRFSNLQGRGPLPKRSCMKFEKSGLLTSTIVNYPQCK</sequence>
<dbReference type="InterPro" id="IPR029044">
    <property type="entry name" value="Nucleotide-diphossugar_trans"/>
</dbReference>
<feature type="transmembrane region" description="Helical" evidence="1">
    <location>
        <begin position="170"/>
        <end position="187"/>
    </location>
</feature>
<dbReference type="Proteomes" id="UP000813463">
    <property type="component" value="Chromosome 4"/>
</dbReference>
<dbReference type="GeneID" id="110793354"/>
<dbReference type="RefSeq" id="XP_056683261.1">
    <property type="nucleotide sequence ID" value="XM_056827283.1"/>
</dbReference>
<dbReference type="SUPFAM" id="SSF53448">
    <property type="entry name" value="Nucleotide-diphospho-sugar transferases"/>
    <property type="match status" value="1"/>
</dbReference>
<organism evidence="2 3">
    <name type="scientific">Spinacia oleracea</name>
    <name type="common">Spinach</name>
    <dbReference type="NCBI Taxonomy" id="3562"/>
    <lineage>
        <taxon>Eukaryota</taxon>
        <taxon>Viridiplantae</taxon>
        <taxon>Streptophyta</taxon>
        <taxon>Embryophyta</taxon>
        <taxon>Tracheophyta</taxon>
        <taxon>Spermatophyta</taxon>
        <taxon>Magnoliopsida</taxon>
        <taxon>eudicotyledons</taxon>
        <taxon>Gunneridae</taxon>
        <taxon>Pentapetalae</taxon>
        <taxon>Caryophyllales</taxon>
        <taxon>Chenopodiaceae</taxon>
        <taxon>Chenopodioideae</taxon>
        <taxon>Anserineae</taxon>
        <taxon>Spinacia</taxon>
    </lineage>
</organism>
<reference evidence="2" key="1">
    <citation type="journal article" date="2021" name="Nat. Commun.">
        <title>Genomic analyses provide insights into spinach domestication and the genetic basis of agronomic traits.</title>
        <authorList>
            <person name="Cai X."/>
            <person name="Sun X."/>
            <person name="Xu C."/>
            <person name="Sun H."/>
            <person name="Wang X."/>
            <person name="Ge C."/>
            <person name="Zhang Z."/>
            <person name="Wang Q."/>
            <person name="Fei Z."/>
            <person name="Jiao C."/>
            <person name="Wang Q."/>
        </authorList>
    </citation>
    <scope>NUCLEOTIDE SEQUENCE [LARGE SCALE GENOMIC DNA]</scope>
    <source>
        <strain evidence="2">cv. Varoflay</strain>
    </source>
</reference>
<dbReference type="RefSeq" id="XP_056683260.1">
    <property type="nucleotide sequence ID" value="XM_056827282.1"/>
</dbReference>
<accession>A0ABM3QIR8</accession>
<protein>
    <submittedName>
        <fullName evidence="3 4">Inositol phosphorylceramide glucuronosyltransferase 1-like isoform X1</fullName>
    </submittedName>
</protein>
<keyword evidence="2" id="KW-1185">Reference proteome</keyword>
<keyword evidence="1" id="KW-0472">Membrane</keyword>
<evidence type="ECO:0000256" key="1">
    <source>
        <dbReference type="SAM" id="Phobius"/>
    </source>
</evidence>
<evidence type="ECO:0000313" key="4">
    <source>
        <dbReference type="RefSeq" id="XP_056683261.1"/>
    </source>
</evidence>
<evidence type="ECO:0000313" key="3">
    <source>
        <dbReference type="RefSeq" id="XP_056683260.1"/>
    </source>
</evidence>
<keyword evidence="1" id="KW-1133">Transmembrane helix</keyword>
<evidence type="ECO:0000313" key="2">
    <source>
        <dbReference type="Proteomes" id="UP000813463"/>
    </source>
</evidence>
<keyword evidence="1" id="KW-0812">Transmembrane</keyword>
<feature type="transmembrane region" description="Helical" evidence="1">
    <location>
        <begin position="199"/>
        <end position="227"/>
    </location>
</feature>
<gene>
    <name evidence="3 4" type="primary">LOC110793354</name>
</gene>
<feature type="transmembrane region" description="Helical" evidence="1">
    <location>
        <begin position="144"/>
        <end position="164"/>
    </location>
</feature>
<reference evidence="3 4" key="2">
    <citation type="submission" date="2025-05" db="UniProtKB">
        <authorList>
            <consortium name="RefSeq"/>
        </authorList>
    </citation>
    <scope>IDENTIFICATION</scope>
    <source>
        <tissue evidence="3 4">Leaf</tissue>
    </source>
</reference>
<name>A0ABM3QIR8_SPIOL</name>
<proteinExistence type="predicted"/>